<proteinExistence type="predicted"/>
<evidence type="ECO:0000313" key="2">
    <source>
        <dbReference type="EMBL" id="MQN79870.1"/>
    </source>
</evidence>
<reference evidence="2 3" key="1">
    <citation type="submission" date="2019-09" db="EMBL/GenBank/DDBJ databases">
        <title>Distinct polysaccharide growth profiles of human intestinal Prevotella copri isolates.</title>
        <authorList>
            <person name="Fehlner-Peach H."/>
            <person name="Magnabosco C."/>
            <person name="Raghavan V."/>
            <person name="Scher J.U."/>
            <person name="Tett A."/>
            <person name="Cox L.M."/>
            <person name="Gottsegen C."/>
            <person name="Watters A."/>
            <person name="Wiltshire- Gordon J.D."/>
            <person name="Segata N."/>
            <person name="Bonneau R."/>
            <person name="Littman D.R."/>
        </authorList>
    </citation>
    <scope>NUCLEOTIDE SEQUENCE [LARGE SCALE GENOMIC DNA]</scope>
    <source>
        <strain evidence="3">iA622</strain>
    </source>
</reference>
<accession>A0A6G1TYK3</accession>
<dbReference type="AlphaFoldDB" id="A0A6G1TYK3"/>
<gene>
    <name evidence="2" type="ORF">F7D73_02620</name>
</gene>
<dbReference type="OrthoDB" id="1069299at2"/>
<organism evidence="2 3">
    <name type="scientific">Segatella copri</name>
    <dbReference type="NCBI Taxonomy" id="165179"/>
    <lineage>
        <taxon>Bacteria</taxon>
        <taxon>Pseudomonadati</taxon>
        <taxon>Bacteroidota</taxon>
        <taxon>Bacteroidia</taxon>
        <taxon>Bacteroidales</taxon>
        <taxon>Prevotellaceae</taxon>
        <taxon>Segatella</taxon>
    </lineage>
</organism>
<dbReference type="Proteomes" id="UP000480425">
    <property type="component" value="Unassembled WGS sequence"/>
</dbReference>
<sequence length="496" mass="54790">MKTIRTIHTALILMVLAFMTACSTDSADPIQGDSGGDNPGDKITVHMTLSTAPSSGTRATLSWNDGVDAENMKSWVVAFVKDNKVVSFVENTDVSANNRIKDEVTIKDLPKGDTYQVYSFANLTATELGISKGVEVHFDNMQWKMNGNGFNVNATDCKGIPMSNKQEVTIDASGKPSITELWVVRMLAKVTLQFRNPSSTDLIINDITISDITSNPSATTNTDGNIMLLPKHSDVSGTSGATGSSSLTDADKDEVTCTPNLVKQAATDNYTYKLSPSKTIPASTDTYKPENEISFYVNESAAGNTSKYFIINLNTSTGIKRYALFQDWTTIARNDHHILRISLDDYKLKFDVQSFTAIGLYPSITDNGTTLSYTCYYPEEEFHIQPKVVKASDDSEVTGIDNTKVEWQLIKEEGMADETANAQLVFKTIPSWNTTTGYFEGTFNDDAADKQSALYKVTVPVPGASGKELIYKILFTKDLRSYAARKHYTRKYYRYE</sequence>
<dbReference type="RefSeq" id="WP_153122159.1">
    <property type="nucleotide sequence ID" value="NZ_VZCB01000020.1"/>
</dbReference>
<name>A0A6G1TYK3_9BACT</name>
<evidence type="ECO:0000313" key="3">
    <source>
        <dbReference type="Proteomes" id="UP000480425"/>
    </source>
</evidence>
<evidence type="ECO:0000256" key="1">
    <source>
        <dbReference type="SAM" id="SignalP"/>
    </source>
</evidence>
<keyword evidence="1" id="KW-0732">Signal</keyword>
<dbReference type="PROSITE" id="PS51257">
    <property type="entry name" value="PROKAR_LIPOPROTEIN"/>
    <property type="match status" value="1"/>
</dbReference>
<protein>
    <submittedName>
        <fullName evidence="2">FimB/Mfa2 family fimbrial subunit</fullName>
    </submittedName>
</protein>
<feature type="chain" id="PRO_5026358842" evidence="1">
    <location>
        <begin position="28"/>
        <end position="496"/>
    </location>
</feature>
<dbReference type="EMBL" id="VZCB01000020">
    <property type="protein sequence ID" value="MQN79870.1"/>
    <property type="molecule type" value="Genomic_DNA"/>
</dbReference>
<comment type="caution">
    <text evidence="2">The sequence shown here is derived from an EMBL/GenBank/DDBJ whole genome shotgun (WGS) entry which is preliminary data.</text>
</comment>
<feature type="signal peptide" evidence="1">
    <location>
        <begin position="1"/>
        <end position="27"/>
    </location>
</feature>